<dbReference type="EMBL" id="LAZR01014024">
    <property type="protein sequence ID" value="KKM19291.1"/>
    <property type="molecule type" value="Genomic_DNA"/>
</dbReference>
<name>A0A0F9HV55_9ZZZZ</name>
<protein>
    <submittedName>
        <fullName evidence="1">Uncharacterized protein</fullName>
    </submittedName>
</protein>
<gene>
    <name evidence="1" type="ORF">LCGC14_1657110</name>
</gene>
<comment type="caution">
    <text evidence="1">The sequence shown here is derived from an EMBL/GenBank/DDBJ whole genome shotgun (WGS) entry which is preliminary data.</text>
</comment>
<proteinExistence type="predicted"/>
<sequence length="44" mass="5225">MENMKERQGKIGKRIIISENKIQYNARESPNESHAIHLKSLFRE</sequence>
<dbReference type="AlphaFoldDB" id="A0A0F9HV55"/>
<accession>A0A0F9HV55</accession>
<organism evidence="1">
    <name type="scientific">marine sediment metagenome</name>
    <dbReference type="NCBI Taxonomy" id="412755"/>
    <lineage>
        <taxon>unclassified sequences</taxon>
        <taxon>metagenomes</taxon>
        <taxon>ecological metagenomes</taxon>
    </lineage>
</organism>
<reference evidence="1" key="1">
    <citation type="journal article" date="2015" name="Nature">
        <title>Complex archaea that bridge the gap between prokaryotes and eukaryotes.</title>
        <authorList>
            <person name="Spang A."/>
            <person name="Saw J.H."/>
            <person name="Jorgensen S.L."/>
            <person name="Zaremba-Niedzwiedzka K."/>
            <person name="Martijn J."/>
            <person name="Lind A.E."/>
            <person name="van Eijk R."/>
            <person name="Schleper C."/>
            <person name="Guy L."/>
            <person name="Ettema T.J."/>
        </authorList>
    </citation>
    <scope>NUCLEOTIDE SEQUENCE</scope>
</reference>
<evidence type="ECO:0000313" key="1">
    <source>
        <dbReference type="EMBL" id="KKM19291.1"/>
    </source>
</evidence>